<evidence type="ECO:0000313" key="2">
    <source>
        <dbReference type="Proteomes" id="UP000501600"/>
    </source>
</evidence>
<organism evidence="1 2">
    <name type="scientific">Parasphingorhabdus halotolerans</name>
    <dbReference type="NCBI Taxonomy" id="2725558"/>
    <lineage>
        <taxon>Bacteria</taxon>
        <taxon>Pseudomonadati</taxon>
        <taxon>Pseudomonadota</taxon>
        <taxon>Alphaproteobacteria</taxon>
        <taxon>Sphingomonadales</taxon>
        <taxon>Sphingomonadaceae</taxon>
        <taxon>Parasphingorhabdus</taxon>
    </lineage>
</organism>
<dbReference type="AlphaFoldDB" id="A0A6H2DLW5"/>
<protein>
    <recommendedName>
        <fullName evidence="3">ParD-like antitoxin of type II toxin-antitoxin system</fullName>
    </recommendedName>
</protein>
<dbReference type="Proteomes" id="UP000501600">
    <property type="component" value="Chromosome"/>
</dbReference>
<dbReference type="RefSeq" id="WP_168819321.1">
    <property type="nucleotide sequence ID" value="NZ_CP051217.1"/>
</dbReference>
<proteinExistence type="predicted"/>
<dbReference type="EMBL" id="CP051217">
    <property type="protein sequence ID" value="QJB69344.1"/>
    <property type="molecule type" value="Genomic_DNA"/>
</dbReference>
<reference evidence="1 2" key="1">
    <citation type="submission" date="2020-04" db="EMBL/GenBank/DDBJ databases">
        <title>Genome sequence for Sphingorhabdus sp. strain M1.</title>
        <authorList>
            <person name="Park S.-J."/>
        </authorList>
    </citation>
    <scope>NUCLEOTIDE SEQUENCE [LARGE SCALE GENOMIC DNA]</scope>
    <source>
        <strain evidence="1 2">JK6</strain>
    </source>
</reference>
<evidence type="ECO:0008006" key="3">
    <source>
        <dbReference type="Google" id="ProtNLM"/>
    </source>
</evidence>
<dbReference type="KEGG" id="phao:HF685_08670"/>
<accession>A0A6H2DLW5</accession>
<keyword evidence="2" id="KW-1185">Reference proteome</keyword>
<evidence type="ECO:0000313" key="1">
    <source>
        <dbReference type="EMBL" id="QJB69344.1"/>
    </source>
</evidence>
<sequence length="116" mass="12889">MAKTIKIDDELMEVIGREAELMSRSLAGQVKHWVRIGMSIEKSRFFDQSRIVEALSGKLPPDALTAEEQEAYIDGLFDAARSGTREQEKFFAKRRADGLGAGLRDGKITRESDTAA</sequence>
<dbReference type="InterPro" id="IPR021831">
    <property type="entry name" value="ParD-like"/>
</dbReference>
<dbReference type="Pfam" id="PF11903">
    <property type="entry name" value="ParD_like"/>
    <property type="match status" value="1"/>
</dbReference>
<name>A0A6H2DLW5_9SPHN</name>
<gene>
    <name evidence="1" type="ORF">HF685_08670</name>
</gene>